<feature type="compositionally biased region" description="Acidic residues" evidence="5">
    <location>
        <begin position="22"/>
        <end position="41"/>
    </location>
</feature>
<evidence type="ECO:0000256" key="1">
    <source>
        <dbReference type="ARBA" id="ARBA00022723"/>
    </source>
</evidence>
<gene>
    <name evidence="7" type="ORF">D9Q98_003656</name>
</gene>
<reference evidence="7" key="2">
    <citation type="submission" date="2020-11" db="EMBL/GenBank/DDBJ databases">
        <authorList>
            <person name="Cecchin M."/>
            <person name="Marcolungo L."/>
            <person name="Rossato M."/>
            <person name="Girolomoni L."/>
            <person name="Cosentino E."/>
            <person name="Cuine S."/>
            <person name="Li-Beisson Y."/>
            <person name="Delledonne M."/>
            <person name="Ballottari M."/>
        </authorList>
    </citation>
    <scope>NUCLEOTIDE SEQUENCE</scope>
    <source>
        <strain evidence="7">211/11P</strain>
        <tissue evidence="7">Whole cell</tissue>
    </source>
</reference>
<name>A0A9D4TTL0_CHLVU</name>
<dbReference type="PROSITE" id="PS50865">
    <property type="entry name" value="ZF_MYND_2"/>
    <property type="match status" value="1"/>
</dbReference>
<evidence type="ECO:0000313" key="8">
    <source>
        <dbReference type="Proteomes" id="UP001055712"/>
    </source>
</evidence>
<reference evidence="7" key="1">
    <citation type="journal article" date="2019" name="Plant J.">
        <title>Chlorella vulgaris genome assembly and annotation reveals the molecular basis for metabolic acclimation to high light conditions.</title>
        <authorList>
            <person name="Cecchin M."/>
            <person name="Marcolungo L."/>
            <person name="Rossato M."/>
            <person name="Girolomoni L."/>
            <person name="Cosentino E."/>
            <person name="Cuine S."/>
            <person name="Li-Beisson Y."/>
            <person name="Delledonne M."/>
            <person name="Ballottari M."/>
        </authorList>
    </citation>
    <scope>NUCLEOTIDE SEQUENCE</scope>
    <source>
        <strain evidence="7">211/11P</strain>
    </source>
</reference>
<feature type="region of interest" description="Disordered" evidence="5">
    <location>
        <begin position="1"/>
        <end position="41"/>
    </location>
</feature>
<feature type="domain" description="MYND-type" evidence="6">
    <location>
        <begin position="126"/>
        <end position="175"/>
    </location>
</feature>
<evidence type="ECO:0000256" key="2">
    <source>
        <dbReference type="ARBA" id="ARBA00022771"/>
    </source>
</evidence>
<dbReference type="Proteomes" id="UP001055712">
    <property type="component" value="Unassembled WGS sequence"/>
</dbReference>
<dbReference type="AlphaFoldDB" id="A0A9D4TTL0"/>
<dbReference type="Pfam" id="PF01753">
    <property type="entry name" value="zf-MYND"/>
    <property type="match status" value="1"/>
</dbReference>
<dbReference type="InterPro" id="IPR002893">
    <property type="entry name" value="Znf_MYND"/>
</dbReference>
<protein>
    <recommendedName>
        <fullName evidence="6">MYND-type domain-containing protein</fullName>
    </recommendedName>
</protein>
<keyword evidence="2 4" id="KW-0863">Zinc-finger</keyword>
<evidence type="ECO:0000256" key="4">
    <source>
        <dbReference type="PROSITE-ProRule" id="PRU00134"/>
    </source>
</evidence>
<organism evidence="7 8">
    <name type="scientific">Chlorella vulgaris</name>
    <name type="common">Green alga</name>
    <dbReference type="NCBI Taxonomy" id="3077"/>
    <lineage>
        <taxon>Eukaryota</taxon>
        <taxon>Viridiplantae</taxon>
        <taxon>Chlorophyta</taxon>
        <taxon>core chlorophytes</taxon>
        <taxon>Trebouxiophyceae</taxon>
        <taxon>Chlorellales</taxon>
        <taxon>Chlorellaceae</taxon>
        <taxon>Chlorella clade</taxon>
        <taxon>Chlorella</taxon>
    </lineage>
</organism>
<keyword evidence="1" id="KW-0479">Metal-binding</keyword>
<evidence type="ECO:0000313" key="7">
    <source>
        <dbReference type="EMBL" id="KAI3433853.1"/>
    </source>
</evidence>
<evidence type="ECO:0000256" key="3">
    <source>
        <dbReference type="ARBA" id="ARBA00022833"/>
    </source>
</evidence>
<sequence>MSVAQAEAAIVAASLPARNDDGMDEGGDASEEDCDSHEDDDDVSLVAALLTSSIKLGPAALACSQPVQQALEQLAEQCEATEASRSADDHAELLADLQLHQQQRREPQAGDALDLAQAAATRSCAYLRCANLAGEGGPAARQGAGSKRCSKCRVAWYCGTACSHADWRVGHRRVCRALGATSLAEQQGQGQQNGEALLLAGQ</sequence>
<dbReference type="Gene3D" id="6.10.140.2220">
    <property type="match status" value="1"/>
</dbReference>
<dbReference type="EMBL" id="SIDB01000004">
    <property type="protein sequence ID" value="KAI3433853.1"/>
    <property type="molecule type" value="Genomic_DNA"/>
</dbReference>
<evidence type="ECO:0000256" key="5">
    <source>
        <dbReference type="SAM" id="MobiDB-lite"/>
    </source>
</evidence>
<feature type="compositionally biased region" description="Low complexity" evidence="5">
    <location>
        <begin position="1"/>
        <end position="13"/>
    </location>
</feature>
<dbReference type="OrthoDB" id="515331at2759"/>
<accession>A0A9D4TTL0</accession>
<keyword evidence="8" id="KW-1185">Reference proteome</keyword>
<comment type="caution">
    <text evidence="7">The sequence shown here is derived from an EMBL/GenBank/DDBJ whole genome shotgun (WGS) entry which is preliminary data.</text>
</comment>
<keyword evidence="3" id="KW-0862">Zinc</keyword>
<dbReference type="GO" id="GO:0008270">
    <property type="term" value="F:zinc ion binding"/>
    <property type="evidence" value="ECO:0007669"/>
    <property type="project" value="UniProtKB-KW"/>
</dbReference>
<evidence type="ECO:0000259" key="6">
    <source>
        <dbReference type="PROSITE" id="PS50865"/>
    </source>
</evidence>
<dbReference type="SUPFAM" id="SSF144232">
    <property type="entry name" value="HIT/MYND zinc finger-like"/>
    <property type="match status" value="1"/>
</dbReference>
<proteinExistence type="predicted"/>